<dbReference type="InterPro" id="IPR011611">
    <property type="entry name" value="PfkB_dom"/>
</dbReference>
<organism evidence="6 7">
    <name type="scientific">Thermoproteota archaeon</name>
    <dbReference type="NCBI Taxonomy" id="2056631"/>
    <lineage>
        <taxon>Archaea</taxon>
        <taxon>Thermoproteota</taxon>
    </lineage>
</organism>
<dbReference type="InterPro" id="IPR002139">
    <property type="entry name" value="Ribo/fructo_kinase"/>
</dbReference>
<dbReference type="InterPro" id="IPR002173">
    <property type="entry name" value="Carboh/pur_kinase_PfkB_CS"/>
</dbReference>
<evidence type="ECO:0000256" key="1">
    <source>
        <dbReference type="ARBA" id="ARBA00010688"/>
    </source>
</evidence>
<proteinExistence type="inferred from homology"/>
<dbReference type="PANTHER" id="PTHR10584">
    <property type="entry name" value="SUGAR KINASE"/>
    <property type="match status" value="1"/>
</dbReference>
<evidence type="ECO:0000256" key="4">
    <source>
        <dbReference type="RuleBase" id="RU003704"/>
    </source>
</evidence>
<evidence type="ECO:0000313" key="6">
    <source>
        <dbReference type="EMBL" id="RLE49351.1"/>
    </source>
</evidence>
<dbReference type="PROSITE" id="PS00584">
    <property type="entry name" value="PFKB_KINASES_2"/>
    <property type="match status" value="1"/>
</dbReference>
<comment type="similarity">
    <text evidence="1 4">Belongs to the carbohydrate kinase PfkB family.</text>
</comment>
<sequence>MLVTTGVSLESIRYGCASSSKSFDVIGFGALNVDKLFKVKRVAGVDDESYIIEIREESGGSAANTIVGLARAGLKTGFIGKVGDDREGRKLIRDLKKEGVDVSNIVVERGVKSGIALCFFDDKGHRTIYVMPGANDYLNVNDINLEYASRARILHITSFIGDAPLNVQRTLLEHLPSSVKVSLDPGAIYAQKGLSHIEPLIRHTNILLLNHEELRMLTGKASIEEGVNTMLSLGVDIVAVKLGEKGCFVTNGYQRYYVEPYKCEVVDPTGAGDAFNAGFLYGLIKGRSLSDCGKLGNFFASHKMTKFGARSGLPRLSEIESFIARELEKK</sequence>
<dbReference type="AlphaFoldDB" id="A0A497ER05"/>
<keyword evidence="3 4" id="KW-0418">Kinase</keyword>
<reference evidence="6 7" key="1">
    <citation type="submission" date="2018-06" db="EMBL/GenBank/DDBJ databases">
        <title>Extensive metabolic versatility and redundancy in microbially diverse, dynamic hydrothermal sediments.</title>
        <authorList>
            <person name="Dombrowski N."/>
            <person name="Teske A."/>
            <person name="Baker B.J."/>
        </authorList>
    </citation>
    <scope>NUCLEOTIDE SEQUENCE [LARGE SCALE GENOMIC DNA]</scope>
    <source>
        <strain evidence="6">B66_G16</strain>
    </source>
</reference>
<accession>A0A497ER05</accession>
<dbReference type="Proteomes" id="UP000278475">
    <property type="component" value="Unassembled WGS sequence"/>
</dbReference>
<dbReference type="PRINTS" id="PR00990">
    <property type="entry name" value="RIBOKINASE"/>
</dbReference>
<name>A0A497ER05_9CREN</name>
<evidence type="ECO:0000256" key="2">
    <source>
        <dbReference type="ARBA" id="ARBA00022679"/>
    </source>
</evidence>
<dbReference type="Gene3D" id="3.40.1190.20">
    <property type="match status" value="1"/>
</dbReference>
<gene>
    <name evidence="6" type="ORF">DRJ31_05195</name>
</gene>
<dbReference type="Pfam" id="PF00294">
    <property type="entry name" value="PfkB"/>
    <property type="match status" value="1"/>
</dbReference>
<dbReference type="EMBL" id="QMQV01000039">
    <property type="protein sequence ID" value="RLE49351.1"/>
    <property type="molecule type" value="Genomic_DNA"/>
</dbReference>
<feature type="domain" description="Carbohydrate kinase PfkB" evidence="5">
    <location>
        <begin position="30"/>
        <end position="314"/>
    </location>
</feature>
<keyword evidence="2 4" id="KW-0808">Transferase</keyword>
<dbReference type="SUPFAM" id="SSF53613">
    <property type="entry name" value="Ribokinase-like"/>
    <property type="match status" value="1"/>
</dbReference>
<evidence type="ECO:0000313" key="7">
    <source>
        <dbReference type="Proteomes" id="UP000278475"/>
    </source>
</evidence>
<dbReference type="GO" id="GO:0006796">
    <property type="term" value="P:phosphate-containing compound metabolic process"/>
    <property type="evidence" value="ECO:0007669"/>
    <property type="project" value="UniProtKB-ARBA"/>
</dbReference>
<dbReference type="GO" id="GO:0016301">
    <property type="term" value="F:kinase activity"/>
    <property type="evidence" value="ECO:0007669"/>
    <property type="project" value="UniProtKB-KW"/>
</dbReference>
<evidence type="ECO:0000259" key="5">
    <source>
        <dbReference type="Pfam" id="PF00294"/>
    </source>
</evidence>
<dbReference type="CDD" id="cd01942">
    <property type="entry name" value="ribokinase_group_A"/>
    <property type="match status" value="1"/>
</dbReference>
<dbReference type="InterPro" id="IPR029056">
    <property type="entry name" value="Ribokinase-like"/>
</dbReference>
<comment type="caution">
    <text evidence="6">The sequence shown here is derived from an EMBL/GenBank/DDBJ whole genome shotgun (WGS) entry which is preliminary data.</text>
</comment>
<evidence type="ECO:0000256" key="3">
    <source>
        <dbReference type="ARBA" id="ARBA00022777"/>
    </source>
</evidence>
<dbReference type="PANTHER" id="PTHR10584:SF166">
    <property type="entry name" value="RIBOKINASE"/>
    <property type="match status" value="1"/>
</dbReference>
<protein>
    <submittedName>
        <fullName evidence="6">Carbohydrate kinase family protein</fullName>
    </submittedName>
</protein>